<name>A0A3R7YIA9_APHAT</name>
<proteinExistence type="predicted"/>
<organism evidence="2 3">
    <name type="scientific">Aphanomyces astaci</name>
    <name type="common">Crayfish plague agent</name>
    <dbReference type="NCBI Taxonomy" id="112090"/>
    <lineage>
        <taxon>Eukaryota</taxon>
        <taxon>Sar</taxon>
        <taxon>Stramenopiles</taxon>
        <taxon>Oomycota</taxon>
        <taxon>Saprolegniomycetes</taxon>
        <taxon>Saprolegniales</taxon>
        <taxon>Verrucalvaceae</taxon>
        <taxon>Aphanomyces</taxon>
    </lineage>
</organism>
<reference evidence="2" key="1">
    <citation type="submission" date="2018-07" db="EMBL/GenBank/DDBJ databases">
        <title>Annotation of Aphanomyces astaci genome assembly.</title>
        <authorList>
            <person name="Studholme D.J."/>
        </authorList>
    </citation>
    <scope>NUCLEOTIDE SEQUENCE [LARGE SCALE GENOMIC DNA]</scope>
    <source>
        <strain evidence="2">Pc</strain>
    </source>
</reference>
<dbReference type="AlphaFoldDB" id="A0A3R7YIA9"/>
<feature type="region of interest" description="Disordered" evidence="1">
    <location>
        <begin position="1"/>
        <end position="29"/>
    </location>
</feature>
<dbReference type="VEuPathDB" id="FungiDB:H257_10503"/>
<protein>
    <submittedName>
        <fullName evidence="2">Uncharacterized protein</fullName>
    </submittedName>
</protein>
<keyword evidence="3" id="KW-1185">Reference proteome</keyword>
<dbReference type="EMBL" id="MZMZ02001039">
    <property type="protein sequence ID" value="RQM29963.1"/>
    <property type="molecule type" value="Genomic_DNA"/>
</dbReference>
<feature type="compositionally biased region" description="Low complexity" evidence="1">
    <location>
        <begin position="1"/>
        <end position="11"/>
    </location>
</feature>
<accession>A0A3R7YIA9</accession>
<evidence type="ECO:0000256" key="1">
    <source>
        <dbReference type="SAM" id="MobiDB-lite"/>
    </source>
</evidence>
<dbReference type="Proteomes" id="UP000284702">
    <property type="component" value="Unassembled WGS sequence"/>
</dbReference>
<evidence type="ECO:0000313" key="3">
    <source>
        <dbReference type="Proteomes" id="UP000284702"/>
    </source>
</evidence>
<comment type="caution">
    <text evidence="2">The sequence shown here is derived from an EMBL/GenBank/DDBJ whole genome shotgun (WGS) entry which is preliminary data.</text>
</comment>
<gene>
    <name evidence="2" type="ORF">B5M09_012409</name>
</gene>
<evidence type="ECO:0000313" key="2">
    <source>
        <dbReference type="EMBL" id="RQM29963.1"/>
    </source>
</evidence>
<sequence>MQNSQNSQNSQDVHTPTHHYNTRSSPQPTRAGVYTLRADLFVKESVYARDNSGKRLHPQVFEGAQWSNIRASIFDFCSSHMSPKATYVNDPRTWSVSDSPPTLDDFESYISIKLARYHFKPTSNEQAHAYLASHVNSTFTILVFKWGNQVNTAADLQELNEQCVAPPSRDRAGAAAETLHQETVALLKDKWATIYSAYEATWRMWAASILKKPFHQHAISIDLPPPSNMLHLFSSVPNGPQRQMANLEQNATMSLDVVDSCVEELQAVLRYTEDASERVKRSIEFMNGKRRVIQGFMHQMQQAAQHAEVVAAIAAIPNAQDVDHSDT</sequence>